<dbReference type="PANTHER" id="PTHR42885:SF2">
    <property type="entry name" value="HISTIDINOL-PHOSPHATE AMINOTRANSFERASE"/>
    <property type="match status" value="1"/>
</dbReference>
<feature type="non-terminal residue" evidence="6">
    <location>
        <position position="1"/>
    </location>
</feature>
<keyword evidence="4" id="KW-0663">Pyridoxal phosphate</keyword>
<comment type="cofactor">
    <cofactor evidence="1">
        <name>pyridoxal 5'-phosphate</name>
        <dbReference type="ChEBI" id="CHEBI:597326"/>
    </cofactor>
</comment>
<name>X0ZB13_9ZZZZ</name>
<evidence type="ECO:0000256" key="1">
    <source>
        <dbReference type="ARBA" id="ARBA00001933"/>
    </source>
</evidence>
<feature type="domain" description="Aminotransferase class I/classII large" evidence="5">
    <location>
        <begin position="7"/>
        <end position="155"/>
    </location>
</feature>
<evidence type="ECO:0000256" key="4">
    <source>
        <dbReference type="ARBA" id="ARBA00022898"/>
    </source>
</evidence>
<sequence length="166" mass="19325">FSGITLVDLIKDYENLFITRTFSKQFGLASVRAGYVLSQEQNIEQMLKIRGPYDVNMFAKAAITGALNDLEYARKYWSEIMEKSKPKLEEYFRKNKIAFYPSDANFILIKPEYRERTLDHLKREGILVRPREGPQIEGTLRISVGTLQDTERFIKAYSKLLRNDSS</sequence>
<gene>
    <name evidence="6" type="ORF">S01H4_17997</name>
</gene>
<keyword evidence="3" id="KW-0808">Transferase</keyword>
<dbReference type="InterPro" id="IPR015422">
    <property type="entry name" value="PyrdxlP-dep_Trfase_small"/>
</dbReference>
<dbReference type="AlphaFoldDB" id="X0ZB13"/>
<dbReference type="InterPro" id="IPR015421">
    <property type="entry name" value="PyrdxlP-dep_Trfase_major"/>
</dbReference>
<evidence type="ECO:0000256" key="2">
    <source>
        <dbReference type="ARBA" id="ARBA00022576"/>
    </source>
</evidence>
<proteinExistence type="predicted"/>
<dbReference type="GO" id="GO:0030170">
    <property type="term" value="F:pyridoxal phosphate binding"/>
    <property type="evidence" value="ECO:0007669"/>
    <property type="project" value="InterPro"/>
</dbReference>
<dbReference type="InterPro" id="IPR004839">
    <property type="entry name" value="Aminotransferase_I/II_large"/>
</dbReference>
<dbReference type="InterPro" id="IPR015424">
    <property type="entry name" value="PyrdxlP-dep_Trfase"/>
</dbReference>
<evidence type="ECO:0000256" key="3">
    <source>
        <dbReference type="ARBA" id="ARBA00022679"/>
    </source>
</evidence>
<dbReference type="Gene3D" id="3.90.1150.10">
    <property type="entry name" value="Aspartate Aminotransferase, domain 1"/>
    <property type="match status" value="1"/>
</dbReference>
<dbReference type="EMBL" id="BART01007958">
    <property type="protein sequence ID" value="GAG66394.1"/>
    <property type="molecule type" value="Genomic_DNA"/>
</dbReference>
<keyword evidence="2" id="KW-0032">Aminotransferase</keyword>
<dbReference type="GO" id="GO:0008483">
    <property type="term" value="F:transaminase activity"/>
    <property type="evidence" value="ECO:0007669"/>
    <property type="project" value="UniProtKB-KW"/>
</dbReference>
<dbReference type="SUPFAM" id="SSF53383">
    <property type="entry name" value="PLP-dependent transferases"/>
    <property type="match status" value="1"/>
</dbReference>
<dbReference type="Pfam" id="PF00155">
    <property type="entry name" value="Aminotran_1_2"/>
    <property type="match status" value="1"/>
</dbReference>
<organism evidence="6">
    <name type="scientific">marine sediment metagenome</name>
    <dbReference type="NCBI Taxonomy" id="412755"/>
    <lineage>
        <taxon>unclassified sequences</taxon>
        <taxon>metagenomes</taxon>
        <taxon>ecological metagenomes</taxon>
    </lineage>
</organism>
<protein>
    <recommendedName>
        <fullName evidence="5">Aminotransferase class I/classII large domain-containing protein</fullName>
    </recommendedName>
</protein>
<reference evidence="6" key="1">
    <citation type="journal article" date="2014" name="Front. Microbiol.">
        <title>High frequency of phylogenetically diverse reductive dehalogenase-homologous genes in deep subseafloor sedimentary metagenomes.</title>
        <authorList>
            <person name="Kawai M."/>
            <person name="Futagami T."/>
            <person name="Toyoda A."/>
            <person name="Takaki Y."/>
            <person name="Nishi S."/>
            <person name="Hori S."/>
            <person name="Arai W."/>
            <person name="Tsubouchi T."/>
            <person name="Morono Y."/>
            <person name="Uchiyama I."/>
            <person name="Ito T."/>
            <person name="Fujiyama A."/>
            <person name="Inagaki F."/>
            <person name="Takami H."/>
        </authorList>
    </citation>
    <scope>NUCLEOTIDE SEQUENCE</scope>
    <source>
        <strain evidence="6">Expedition CK06-06</strain>
    </source>
</reference>
<dbReference type="Gene3D" id="3.40.640.10">
    <property type="entry name" value="Type I PLP-dependent aspartate aminotransferase-like (Major domain)"/>
    <property type="match status" value="1"/>
</dbReference>
<comment type="caution">
    <text evidence="6">The sequence shown here is derived from an EMBL/GenBank/DDBJ whole genome shotgun (WGS) entry which is preliminary data.</text>
</comment>
<accession>X0ZB13</accession>
<dbReference type="PANTHER" id="PTHR42885">
    <property type="entry name" value="HISTIDINOL-PHOSPHATE AMINOTRANSFERASE-RELATED"/>
    <property type="match status" value="1"/>
</dbReference>
<evidence type="ECO:0000259" key="5">
    <source>
        <dbReference type="Pfam" id="PF00155"/>
    </source>
</evidence>
<evidence type="ECO:0000313" key="6">
    <source>
        <dbReference type="EMBL" id="GAG66394.1"/>
    </source>
</evidence>